<dbReference type="PROSITE" id="PS51257">
    <property type="entry name" value="PROKAR_LIPOPROTEIN"/>
    <property type="match status" value="1"/>
</dbReference>
<evidence type="ECO:0000256" key="2">
    <source>
        <dbReference type="SAM" id="SignalP"/>
    </source>
</evidence>
<dbReference type="SUPFAM" id="SSF53850">
    <property type="entry name" value="Periplasmic binding protein-like II"/>
    <property type="match status" value="1"/>
</dbReference>
<proteinExistence type="inferred from homology"/>
<evidence type="ECO:0000313" key="4">
    <source>
        <dbReference type="Proteomes" id="UP001168613"/>
    </source>
</evidence>
<accession>A0ABT8EF04</accession>
<dbReference type="RefSeq" id="WP_266122799.1">
    <property type="nucleotide sequence ID" value="NZ_JAJHNU010000001.1"/>
</dbReference>
<dbReference type="InterPro" id="IPR042100">
    <property type="entry name" value="Bug_dom1"/>
</dbReference>
<name>A0ABT8EF04_9BURK</name>
<reference evidence="3" key="1">
    <citation type="submission" date="2021-11" db="EMBL/GenBank/DDBJ databases">
        <title>Draft genome sequence of Alcaligenes endophyticus type strain CCUG 75668T.</title>
        <authorList>
            <person name="Salva-Serra F."/>
            <person name="Duran R.E."/>
            <person name="Seeger M."/>
            <person name="Moore E.R.B."/>
            <person name="Jaen-Luchoro D."/>
        </authorList>
    </citation>
    <scope>NUCLEOTIDE SEQUENCE</scope>
    <source>
        <strain evidence="3">CCUG 75668</strain>
    </source>
</reference>
<keyword evidence="2" id="KW-0732">Signal</keyword>
<dbReference type="CDD" id="cd07012">
    <property type="entry name" value="PBP2_Bug_TTT"/>
    <property type="match status" value="1"/>
</dbReference>
<comment type="similarity">
    <text evidence="1">Belongs to the UPF0065 (bug) family.</text>
</comment>
<sequence length="326" mass="34715">MKRFAHAFSIAAVSLLFGCHSLTYAASDYPSKNIRAIIPFPAGGINDTVARLFFTQAAKALGKEVIIDNRPGAGGMIGTRVAVDSKPDGYTVLLGAASTISVAPNLYKDVKYNPSTDLIAVGGIAAVPSVMLVNKDAAFQSLQALIEQARQEPGSLNYGSAGSGTSHHVQTEMLALDADIEIIHVPYQGGAPAMTDLIGGQLQMLLEPLPTALPHIESGRVRPLGITQKDRSELLPAVPTFDEAGVPGYEATTWFGVFVPSDTPAPIVSFLSQAIDTSLEDPAFIKDLQQRGITPMPMSQDQFQAFVNTQNSLWKNVITKAKLQIP</sequence>
<keyword evidence="4" id="KW-1185">Reference proteome</keyword>
<organism evidence="3 4">
    <name type="scientific">Alcaligenes endophyticus</name>
    <dbReference type="NCBI Taxonomy" id="1929088"/>
    <lineage>
        <taxon>Bacteria</taxon>
        <taxon>Pseudomonadati</taxon>
        <taxon>Pseudomonadota</taxon>
        <taxon>Betaproteobacteria</taxon>
        <taxon>Burkholderiales</taxon>
        <taxon>Alcaligenaceae</taxon>
        <taxon>Alcaligenes</taxon>
    </lineage>
</organism>
<dbReference type="PANTHER" id="PTHR42928:SF5">
    <property type="entry name" value="BLR1237 PROTEIN"/>
    <property type="match status" value="1"/>
</dbReference>
<dbReference type="Gene3D" id="3.40.190.150">
    <property type="entry name" value="Bordetella uptake gene, domain 1"/>
    <property type="match status" value="1"/>
</dbReference>
<protein>
    <submittedName>
        <fullName evidence="3">Tripartite tricarboxylate transporter substrate binding protein</fullName>
    </submittedName>
</protein>
<evidence type="ECO:0000256" key="1">
    <source>
        <dbReference type="ARBA" id="ARBA00006987"/>
    </source>
</evidence>
<dbReference type="Gene3D" id="3.40.190.10">
    <property type="entry name" value="Periplasmic binding protein-like II"/>
    <property type="match status" value="1"/>
</dbReference>
<dbReference type="EMBL" id="JAJHNU010000001">
    <property type="protein sequence ID" value="MDN4119863.1"/>
    <property type="molecule type" value="Genomic_DNA"/>
</dbReference>
<feature type="chain" id="PRO_5046155885" evidence="2">
    <location>
        <begin position="26"/>
        <end position="326"/>
    </location>
</feature>
<evidence type="ECO:0000313" key="3">
    <source>
        <dbReference type="EMBL" id="MDN4119863.1"/>
    </source>
</evidence>
<dbReference type="Pfam" id="PF03401">
    <property type="entry name" value="TctC"/>
    <property type="match status" value="1"/>
</dbReference>
<dbReference type="InterPro" id="IPR005064">
    <property type="entry name" value="BUG"/>
</dbReference>
<comment type="caution">
    <text evidence="3">The sequence shown here is derived from an EMBL/GenBank/DDBJ whole genome shotgun (WGS) entry which is preliminary data.</text>
</comment>
<feature type="signal peptide" evidence="2">
    <location>
        <begin position="1"/>
        <end position="25"/>
    </location>
</feature>
<dbReference type="Proteomes" id="UP001168613">
    <property type="component" value="Unassembled WGS sequence"/>
</dbReference>
<dbReference type="PANTHER" id="PTHR42928">
    <property type="entry name" value="TRICARBOXYLATE-BINDING PROTEIN"/>
    <property type="match status" value="1"/>
</dbReference>
<gene>
    <name evidence="3" type="ORF">LMS43_01040</name>
</gene>
<dbReference type="PIRSF" id="PIRSF017082">
    <property type="entry name" value="YflP"/>
    <property type="match status" value="1"/>
</dbReference>